<dbReference type="InterPro" id="IPR036389">
    <property type="entry name" value="RNase_III_sf"/>
</dbReference>
<evidence type="ECO:0000256" key="2">
    <source>
        <dbReference type="SAM" id="MobiDB-lite"/>
    </source>
</evidence>
<dbReference type="CDD" id="cd00593">
    <property type="entry name" value="RIBOc"/>
    <property type="match status" value="1"/>
</dbReference>
<feature type="domain" description="RNase III" evidence="3">
    <location>
        <begin position="48"/>
        <end position="149"/>
    </location>
</feature>
<dbReference type="PANTHER" id="PTHR14950">
    <property type="entry name" value="DICER-RELATED"/>
    <property type="match status" value="1"/>
</dbReference>
<evidence type="ECO:0000313" key="4">
    <source>
        <dbReference type="EMBL" id="TCD69903.1"/>
    </source>
</evidence>
<dbReference type="OrthoDB" id="416741at2759"/>
<dbReference type="AlphaFoldDB" id="A0A4R0RRM6"/>
<feature type="region of interest" description="Disordered" evidence="2">
    <location>
        <begin position="319"/>
        <end position="410"/>
    </location>
</feature>
<keyword evidence="5" id="KW-1185">Reference proteome</keyword>
<dbReference type="PANTHER" id="PTHR14950:SF37">
    <property type="entry name" value="ENDORIBONUCLEASE DICER"/>
    <property type="match status" value="1"/>
</dbReference>
<accession>A0A4R0RRM6</accession>
<dbReference type="EMBL" id="RWJN01000031">
    <property type="protein sequence ID" value="TCD69903.1"/>
    <property type="molecule type" value="Genomic_DNA"/>
</dbReference>
<dbReference type="InterPro" id="IPR000999">
    <property type="entry name" value="RNase_III_dom"/>
</dbReference>
<dbReference type="SUPFAM" id="SSF69065">
    <property type="entry name" value="RNase III domain-like"/>
    <property type="match status" value="1"/>
</dbReference>
<keyword evidence="1" id="KW-0378">Hydrolase</keyword>
<dbReference type="Gene3D" id="1.10.1520.10">
    <property type="entry name" value="Ribonuclease III domain"/>
    <property type="match status" value="1"/>
</dbReference>
<dbReference type="GO" id="GO:0004525">
    <property type="term" value="F:ribonuclease III activity"/>
    <property type="evidence" value="ECO:0007669"/>
    <property type="project" value="InterPro"/>
</dbReference>
<reference evidence="4 5" key="1">
    <citation type="submission" date="2018-11" db="EMBL/GenBank/DDBJ databases">
        <title>Genome assembly of Steccherinum ochraceum LE-BIN_3174, the white-rot fungus of the Steccherinaceae family (The Residual Polyporoid clade, Polyporales, Basidiomycota).</title>
        <authorList>
            <person name="Fedorova T.V."/>
            <person name="Glazunova O.A."/>
            <person name="Landesman E.O."/>
            <person name="Moiseenko K.V."/>
            <person name="Psurtseva N.V."/>
            <person name="Savinova O.S."/>
            <person name="Shakhova N.V."/>
            <person name="Tyazhelova T.V."/>
            <person name="Vasina D.V."/>
        </authorList>
    </citation>
    <scope>NUCLEOTIDE SEQUENCE [LARGE SCALE GENOMIC DNA]</scope>
    <source>
        <strain evidence="4 5">LE-BIN_3174</strain>
    </source>
</reference>
<feature type="compositionally biased region" description="Polar residues" evidence="2">
    <location>
        <begin position="367"/>
        <end position="382"/>
    </location>
</feature>
<dbReference type="GO" id="GO:0006396">
    <property type="term" value="P:RNA processing"/>
    <property type="evidence" value="ECO:0007669"/>
    <property type="project" value="InterPro"/>
</dbReference>
<protein>
    <recommendedName>
        <fullName evidence="3">RNase III domain-containing protein</fullName>
    </recommendedName>
</protein>
<evidence type="ECO:0000313" key="5">
    <source>
        <dbReference type="Proteomes" id="UP000292702"/>
    </source>
</evidence>
<dbReference type="STRING" id="92696.A0A4R0RRM6"/>
<feature type="compositionally biased region" description="Basic residues" evidence="2">
    <location>
        <begin position="319"/>
        <end position="332"/>
    </location>
</feature>
<evidence type="ECO:0000259" key="3">
    <source>
        <dbReference type="PROSITE" id="PS50142"/>
    </source>
</evidence>
<feature type="compositionally biased region" description="Acidic residues" evidence="2">
    <location>
        <begin position="383"/>
        <end position="403"/>
    </location>
</feature>
<name>A0A4R0RRM6_9APHY</name>
<organism evidence="4 5">
    <name type="scientific">Steccherinum ochraceum</name>
    <dbReference type="NCBI Taxonomy" id="92696"/>
    <lineage>
        <taxon>Eukaryota</taxon>
        <taxon>Fungi</taxon>
        <taxon>Dikarya</taxon>
        <taxon>Basidiomycota</taxon>
        <taxon>Agaricomycotina</taxon>
        <taxon>Agaricomycetes</taxon>
        <taxon>Polyporales</taxon>
        <taxon>Steccherinaceae</taxon>
        <taxon>Steccherinum</taxon>
    </lineage>
</organism>
<dbReference type="PROSITE" id="PS00517">
    <property type="entry name" value="RNASE_3_1"/>
    <property type="match status" value="1"/>
</dbReference>
<proteinExistence type="predicted"/>
<sequence length="410" mass="44263">MVDHRTLQKAIEEAIAKPSFTGSLPPLSEAAWRKIVVGRSQDTVLENDRLEFLGDALMYATIGRLLYAKCPQGTPYLYTSLRSALHSNATFSKLAEKLDILAVSSVVLNALTQRTFGEGSKVHPKQRPQVKATADLFETVIGAYYLECGFESLCNWVTELYEPLITAGKKVFQAGLVKQKKRQTATLAAISKKVKQSTKHSTPLVRKLASRKGSIYSPGRTPAPAPQPIFSGAAPMLPFPMVPSAPNLQPQGNPFVGFPPVPMLPLPPPANSQAQLPVAHFPFVPVHMQSAIPPLPPSLFSARPPPNTGSSQRATRVLRQAHVRLPTPRRKVATPARKLPPVVIDLTLDDDSPPPSPKAAPVAGPSGTSSSQNQIPTGPTTSETDDEADELEDMLISDSEDEIPMLTVFS</sequence>
<dbReference type="Proteomes" id="UP000292702">
    <property type="component" value="Unassembled WGS sequence"/>
</dbReference>
<evidence type="ECO:0000256" key="1">
    <source>
        <dbReference type="ARBA" id="ARBA00022801"/>
    </source>
</evidence>
<dbReference type="SMART" id="SM00535">
    <property type="entry name" value="RIBOc"/>
    <property type="match status" value="1"/>
</dbReference>
<dbReference type="Pfam" id="PF00636">
    <property type="entry name" value="Ribonuclease_3"/>
    <property type="match status" value="1"/>
</dbReference>
<dbReference type="PROSITE" id="PS50142">
    <property type="entry name" value="RNASE_3_2"/>
    <property type="match status" value="1"/>
</dbReference>
<gene>
    <name evidence="4" type="ORF">EIP91_005727</name>
</gene>
<comment type="caution">
    <text evidence="4">The sequence shown here is derived from an EMBL/GenBank/DDBJ whole genome shotgun (WGS) entry which is preliminary data.</text>
</comment>